<comment type="caution">
    <text evidence="1">The sequence shown here is derived from an EMBL/GenBank/DDBJ whole genome shotgun (WGS) entry which is preliminary data.</text>
</comment>
<sequence>MERSAEEKEKEPEWINVHSDLLAKEDASADLEWISGENLPPESHQFFAPASLSAPEDHLPSLSENNPFHLSQPEINPCYPANSSFSNSLYDTNLEAYFSRLCLEPYDQNPSFRSSNNLDFSSPQIRPADLMGMRVQSAERGQTGLNFDHQNVIQENLLEDIGLDNFNYLIHGGQNRYPALNRDGSKFLWEKIMEKKPEDVEMVFSEVRDRACELMVDRIGNDFIRKFFQVCDQQQITQMLLVVLSDTNLMAVCCDSYGTRATQKLLERITTKEQICLVVAALLPIVVNLTKNLYGCHVIRDCVLSFSSEDNRLIFHVVAVNCVGIGVDKHGCRVLQKCLDYAQGESKEFLMAEIAANALVLSESQYGNYVVQCMLEMRIPHVTAAVLERLAGNYVSLSMNKYGSNVVETCLKSSGEDEVEQIISEMVTDPNFLGVLQDPYGNYVAQSALEKAKGRLRHTMVNRIQMHYPYLQNHPYGKRVLTTTKSRATNHHRR</sequence>
<name>A0ACB7X1B2_9ERIC</name>
<evidence type="ECO:0000313" key="1">
    <source>
        <dbReference type="EMBL" id="KAH7834471.1"/>
    </source>
</evidence>
<reference evidence="1 2" key="1">
    <citation type="journal article" date="2021" name="Hortic Res">
        <title>High-quality reference genome and annotation aids understanding of berry development for evergreen blueberry (Vaccinium darrowii).</title>
        <authorList>
            <person name="Yu J."/>
            <person name="Hulse-Kemp A.M."/>
            <person name="Babiker E."/>
            <person name="Staton M."/>
        </authorList>
    </citation>
    <scope>NUCLEOTIDE SEQUENCE [LARGE SCALE GENOMIC DNA]</scope>
    <source>
        <strain evidence="2">cv. NJ 8807/NJ 8810</strain>
        <tissue evidence="1">Young leaf</tissue>
    </source>
</reference>
<protein>
    <submittedName>
        <fullName evidence="1">Uncharacterized protein</fullName>
    </submittedName>
</protein>
<proteinExistence type="predicted"/>
<gene>
    <name evidence="1" type="ORF">Vadar_016360</name>
</gene>
<accession>A0ACB7X1B2</accession>
<dbReference type="Proteomes" id="UP000828048">
    <property type="component" value="Chromosome 2"/>
</dbReference>
<keyword evidence="2" id="KW-1185">Reference proteome</keyword>
<evidence type="ECO:0000313" key="2">
    <source>
        <dbReference type="Proteomes" id="UP000828048"/>
    </source>
</evidence>
<dbReference type="EMBL" id="CM037152">
    <property type="protein sequence ID" value="KAH7834471.1"/>
    <property type="molecule type" value="Genomic_DNA"/>
</dbReference>
<organism evidence="1 2">
    <name type="scientific">Vaccinium darrowii</name>
    <dbReference type="NCBI Taxonomy" id="229202"/>
    <lineage>
        <taxon>Eukaryota</taxon>
        <taxon>Viridiplantae</taxon>
        <taxon>Streptophyta</taxon>
        <taxon>Embryophyta</taxon>
        <taxon>Tracheophyta</taxon>
        <taxon>Spermatophyta</taxon>
        <taxon>Magnoliopsida</taxon>
        <taxon>eudicotyledons</taxon>
        <taxon>Gunneridae</taxon>
        <taxon>Pentapetalae</taxon>
        <taxon>asterids</taxon>
        <taxon>Ericales</taxon>
        <taxon>Ericaceae</taxon>
        <taxon>Vaccinioideae</taxon>
        <taxon>Vaccinieae</taxon>
        <taxon>Vaccinium</taxon>
    </lineage>
</organism>